<dbReference type="EMBL" id="AVPK01000004">
    <property type="protein sequence ID" value="KGN37687.1"/>
    <property type="molecule type" value="Genomic_DNA"/>
</dbReference>
<name>A0A0A0JNQ7_9MICO</name>
<dbReference type="STRING" id="1385521.N803_11560"/>
<dbReference type="SMART" id="SM00866">
    <property type="entry name" value="UTRA"/>
    <property type="match status" value="1"/>
</dbReference>
<dbReference type="SMART" id="SM00345">
    <property type="entry name" value="HTH_GNTR"/>
    <property type="match status" value="1"/>
</dbReference>
<evidence type="ECO:0000313" key="6">
    <source>
        <dbReference type="Proteomes" id="UP000030011"/>
    </source>
</evidence>
<sequence length="249" mass="27409">MPDMAAQLVDVSIDRTSPVPLYHQLSEQLCAAITDGRLQPGDPFENEVALSQRLSLSRPTVRRAIQEMVDKGLLVRRRGLGTTVANRKVHRRVALSSLFDDLSREGRAPRTVLLEHDTVTESDAAAALDLPPDTPLLAIVRLRLAADAPLAVMRNWLPPAYGDISRDELEATGLYAALRARGVHAVVAHQSIAARMPTPVERKHLRIRGTQPVLTMTRSAFDGAGAPVEFGDHSYRAEDYTIDLMVDER</sequence>
<dbReference type="Gene3D" id="3.40.1410.10">
    <property type="entry name" value="Chorismate lyase-like"/>
    <property type="match status" value="1"/>
</dbReference>
<dbReference type="Proteomes" id="UP000030011">
    <property type="component" value="Unassembled WGS sequence"/>
</dbReference>
<feature type="domain" description="HTH gntR-type" evidence="4">
    <location>
        <begin position="19"/>
        <end position="87"/>
    </location>
</feature>
<dbReference type="Pfam" id="PF00392">
    <property type="entry name" value="GntR"/>
    <property type="match status" value="1"/>
</dbReference>
<dbReference type="InterPro" id="IPR036390">
    <property type="entry name" value="WH_DNA-bd_sf"/>
</dbReference>
<dbReference type="eggNOG" id="COG2188">
    <property type="taxonomic scope" value="Bacteria"/>
</dbReference>
<dbReference type="Gene3D" id="1.10.10.10">
    <property type="entry name" value="Winged helix-like DNA-binding domain superfamily/Winged helix DNA-binding domain"/>
    <property type="match status" value="1"/>
</dbReference>
<keyword evidence="2" id="KW-0238">DNA-binding</keyword>
<dbReference type="Pfam" id="PF07702">
    <property type="entry name" value="UTRA"/>
    <property type="match status" value="1"/>
</dbReference>
<comment type="caution">
    <text evidence="5">The sequence shown here is derived from an EMBL/GenBank/DDBJ whole genome shotgun (WGS) entry which is preliminary data.</text>
</comment>
<dbReference type="PROSITE" id="PS50949">
    <property type="entry name" value="HTH_GNTR"/>
    <property type="match status" value="1"/>
</dbReference>
<dbReference type="GO" id="GO:0003677">
    <property type="term" value="F:DNA binding"/>
    <property type="evidence" value="ECO:0007669"/>
    <property type="project" value="UniProtKB-KW"/>
</dbReference>
<dbReference type="PANTHER" id="PTHR44846">
    <property type="entry name" value="MANNOSYL-D-GLYCERATE TRANSPORT/METABOLISM SYSTEM REPRESSOR MNGR-RELATED"/>
    <property type="match status" value="1"/>
</dbReference>
<dbReference type="CDD" id="cd07377">
    <property type="entry name" value="WHTH_GntR"/>
    <property type="match status" value="1"/>
</dbReference>
<proteinExistence type="predicted"/>
<dbReference type="PANTHER" id="PTHR44846:SF17">
    <property type="entry name" value="GNTR-FAMILY TRANSCRIPTIONAL REGULATOR"/>
    <property type="match status" value="1"/>
</dbReference>
<keyword evidence="6" id="KW-1185">Reference proteome</keyword>
<evidence type="ECO:0000259" key="4">
    <source>
        <dbReference type="PROSITE" id="PS50949"/>
    </source>
</evidence>
<reference evidence="5 6" key="1">
    <citation type="submission" date="2013-08" db="EMBL/GenBank/DDBJ databases">
        <title>The genome sequence of Knoellia subterranea.</title>
        <authorList>
            <person name="Zhu W."/>
            <person name="Wang G."/>
        </authorList>
    </citation>
    <scope>NUCLEOTIDE SEQUENCE [LARGE SCALE GENOMIC DNA]</scope>
    <source>
        <strain evidence="5 6">KCTC 19937</strain>
    </source>
</reference>
<evidence type="ECO:0000313" key="5">
    <source>
        <dbReference type="EMBL" id="KGN37687.1"/>
    </source>
</evidence>
<gene>
    <name evidence="5" type="ORF">N803_11560</name>
</gene>
<evidence type="ECO:0000256" key="3">
    <source>
        <dbReference type="ARBA" id="ARBA00023163"/>
    </source>
</evidence>
<evidence type="ECO:0000256" key="1">
    <source>
        <dbReference type="ARBA" id="ARBA00023015"/>
    </source>
</evidence>
<dbReference type="SUPFAM" id="SSF64288">
    <property type="entry name" value="Chorismate lyase-like"/>
    <property type="match status" value="1"/>
</dbReference>
<accession>A0A0A0JNQ7</accession>
<dbReference type="InterPro" id="IPR050679">
    <property type="entry name" value="Bact_HTH_transcr_reg"/>
</dbReference>
<dbReference type="SUPFAM" id="SSF46785">
    <property type="entry name" value="Winged helix' DNA-binding domain"/>
    <property type="match status" value="1"/>
</dbReference>
<keyword evidence="3" id="KW-0804">Transcription</keyword>
<protein>
    <submittedName>
        <fullName evidence="5">GntR family transcriptional regulator</fullName>
    </submittedName>
</protein>
<evidence type="ECO:0000256" key="2">
    <source>
        <dbReference type="ARBA" id="ARBA00023125"/>
    </source>
</evidence>
<dbReference type="InterPro" id="IPR028978">
    <property type="entry name" value="Chorismate_lyase_/UTRA_dom_sf"/>
</dbReference>
<dbReference type="GO" id="GO:0045892">
    <property type="term" value="P:negative regulation of DNA-templated transcription"/>
    <property type="evidence" value="ECO:0007669"/>
    <property type="project" value="TreeGrafter"/>
</dbReference>
<dbReference type="AlphaFoldDB" id="A0A0A0JNQ7"/>
<dbReference type="GO" id="GO:0003700">
    <property type="term" value="F:DNA-binding transcription factor activity"/>
    <property type="evidence" value="ECO:0007669"/>
    <property type="project" value="InterPro"/>
</dbReference>
<keyword evidence="1" id="KW-0805">Transcription regulation</keyword>
<dbReference type="InterPro" id="IPR011663">
    <property type="entry name" value="UTRA"/>
</dbReference>
<dbReference type="InterPro" id="IPR036388">
    <property type="entry name" value="WH-like_DNA-bd_sf"/>
</dbReference>
<organism evidence="5 6">
    <name type="scientific">Knoellia subterranea KCTC 19937</name>
    <dbReference type="NCBI Taxonomy" id="1385521"/>
    <lineage>
        <taxon>Bacteria</taxon>
        <taxon>Bacillati</taxon>
        <taxon>Actinomycetota</taxon>
        <taxon>Actinomycetes</taxon>
        <taxon>Micrococcales</taxon>
        <taxon>Intrasporangiaceae</taxon>
        <taxon>Knoellia</taxon>
    </lineage>
</organism>
<dbReference type="InterPro" id="IPR000524">
    <property type="entry name" value="Tscrpt_reg_HTH_GntR"/>
</dbReference>